<protein>
    <submittedName>
        <fullName evidence="1">Uncharacterized protein</fullName>
    </submittedName>
</protein>
<gene>
    <name evidence="1" type="ORF">MEUPH1_LOCUS3811</name>
</gene>
<name>A0AAV0VZ82_9HEMI</name>
<organism evidence="1 2">
    <name type="scientific">Macrosiphum euphorbiae</name>
    <name type="common">potato aphid</name>
    <dbReference type="NCBI Taxonomy" id="13131"/>
    <lineage>
        <taxon>Eukaryota</taxon>
        <taxon>Metazoa</taxon>
        <taxon>Ecdysozoa</taxon>
        <taxon>Arthropoda</taxon>
        <taxon>Hexapoda</taxon>
        <taxon>Insecta</taxon>
        <taxon>Pterygota</taxon>
        <taxon>Neoptera</taxon>
        <taxon>Paraneoptera</taxon>
        <taxon>Hemiptera</taxon>
        <taxon>Sternorrhyncha</taxon>
        <taxon>Aphidomorpha</taxon>
        <taxon>Aphidoidea</taxon>
        <taxon>Aphididae</taxon>
        <taxon>Macrosiphini</taxon>
        <taxon>Macrosiphum</taxon>
    </lineage>
</organism>
<sequence length="99" mass="11521">MEHFIDFYRHVIYNDEFCTNFLKQRGVLPTAKVCQKVNSNNEACGGALQEYMKNTRNHDADGKVIKEKCLRCQKKGCQTFQSEQDILLLGRMEGLQQFK</sequence>
<proteinExistence type="predicted"/>
<evidence type="ECO:0000313" key="1">
    <source>
        <dbReference type="EMBL" id="CAI6346966.1"/>
    </source>
</evidence>
<dbReference type="AlphaFoldDB" id="A0AAV0VZ82"/>
<keyword evidence="2" id="KW-1185">Reference proteome</keyword>
<accession>A0AAV0VZ82</accession>
<evidence type="ECO:0000313" key="2">
    <source>
        <dbReference type="Proteomes" id="UP001160148"/>
    </source>
</evidence>
<comment type="caution">
    <text evidence="1">The sequence shown here is derived from an EMBL/GenBank/DDBJ whole genome shotgun (WGS) entry which is preliminary data.</text>
</comment>
<reference evidence="1 2" key="1">
    <citation type="submission" date="2023-01" db="EMBL/GenBank/DDBJ databases">
        <authorList>
            <person name="Whitehead M."/>
        </authorList>
    </citation>
    <scope>NUCLEOTIDE SEQUENCE [LARGE SCALE GENOMIC DNA]</scope>
</reference>
<dbReference type="EMBL" id="CARXXK010000001">
    <property type="protein sequence ID" value="CAI6346966.1"/>
    <property type="molecule type" value="Genomic_DNA"/>
</dbReference>
<dbReference type="Proteomes" id="UP001160148">
    <property type="component" value="Unassembled WGS sequence"/>
</dbReference>